<evidence type="ECO:0000256" key="1">
    <source>
        <dbReference type="SAM" id="MobiDB-lite"/>
    </source>
</evidence>
<evidence type="ECO:0000313" key="2">
    <source>
        <dbReference type="EMBL" id="GFO05836.1"/>
    </source>
</evidence>
<dbReference type="Proteomes" id="UP000735302">
    <property type="component" value="Unassembled WGS sequence"/>
</dbReference>
<gene>
    <name evidence="2" type="ORF">PoB_003234100</name>
</gene>
<feature type="compositionally biased region" description="Basic and acidic residues" evidence="1">
    <location>
        <begin position="86"/>
        <end position="97"/>
    </location>
</feature>
<reference evidence="2 3" key="1">
    <citation type="journal article" date="2021" name="Elife">
        <title>Chloroplast acquisition without the gene transfer in kleptoplastic sea slugs, Plakobranchus ocellatus.</title>
        <authorList>
            <person name="Maeda T."/>
            <person name="Takahashi S."/>
            <person name="Yoshida T."/>
            <person name="Shimamura S."/>
            <person name="Takaki Y."/>
            <person name="Nagai Y."/>
            <person name="Toyoda A."/>
            <person name="Suzuki Y."/>
            <person name="Arimoto A."/>
            <person name="Ishii H."/>
            <person name="Satoh N."/>
            <person name="Nishiyama T."/>
            <person name="Hasebe M."/>
            <person name="Maruyama T."/>
            <person name="Minagawa J."/>
            <person name="Obokata J."/>
            <person name="Shigenobu S."/>
        </authorList>
    </citation>
    <scope>NUCLEOTIDE SEQUENCE [LARGE SCALE GENOMIC DNA]</scope>
</reference>
<keyword evidence="3" id="KW-1185">Reference proteome</keyword>
<name>A0AAV4AGT8_9GAST</name>
<accession>A0AAV4AGT8</accession>
<evidence type="ECO:0000313" key="3">
    <source>
        <dbReference type="Proteomes" id="UP000735302"/>
    </source>
</evidence>
<feature type="region of interest" description="Disordered" evidence="1">
    <location>
        <begin position="69"/>
        <end position="97"/>
    </location>
</feature>
<feature type="compositionally biased region" description="Basic and acidic residues" evidence="1">
    <location>
        <begin position="10"/>
        <end position="25"/>
    </location>
</feature>
<comment type="caution">
    <text evidence="2">The sequence shown here is derived from an EMBL/GenBank/DDBJ whole genome shotgun (WGS) entry which is preliminary data.</text>
</comment>
<dbReference type="EMBL" id="BLXT01003753">
    <property type="protein sequence ID" value="GFO05836.1"/>
    <property type="molecule type" value="Genomic_DNA"/>
</dbReference>
<sequence>MLSQYPTREIGLEGETKNGNQEHQESSQQPKQQPSPPSINKTEMLEMRRWMVGIVEELKMKRKGVVEAETRSDSLEEQLHSLQVQKDAEQQSARQREEQLERSLAAVKQQCEDKIKAVEIEKMSCHQKEKLVRELETQLQSERAASGKLLTQWKKLDIKFQDLTRLYKICQQSLNRLDEGGEYVSQQPIAR</sequence>
<proteinExistence type="predicted"/>
<dbReference type="AlphaFoldDB" id="A0AAV4AGT8"/>
<protein>
    <submittedName>
        <fullName evidence="2">Uncharacterized protein</fullName>
    </submittedName>
</protein>
<organism evidence="2 3">
    <name type="scientific">Plakobranchus ocellatus</name>
    <dbReference type="NCBI Taxonomy" id="259542"/>
    <lineage>
        <taxon>Eukaryota</taxon>
        <taxon>Metazoa</taxon>
        <taxon>Spiralia</taxon>
        <taxon>Lophotrochozoa</taxon>
        <taxon>Mollusca</taxon>
        <taxon>Gastropoda</taxon>
        <taxon>Heterobranchia</taxon>
        <taxon>Euthyneura</taxon>
        <taxon>Panpulmonata</taxon>
        <taxon>Sacoglossa</taxon>
        <taxon>Placobranchoidea</taxon>
        <taxon>Plakobranchidae</taxon>
        <taxon>Plakobranchus</taxon>
    </lineage>
</organism>
<feature type="compositionally biased region" description="Basic and acidic residues" evidence="1">
    <location>
        <begin position="69"/>
        <end position="79"/>
    </location>
</feature>
<feature type="region of interest" description="Disordered" evidence="1">
    <location>
        <begin position="1"/>
        <end position="43"/>
    </location>
</feature>